<evidence type="ECO:0000256" key="8">
    <source>
        <dbReference type="PIRNR" id="PIRNR028784"/>
    </source>
</evidence>
<comment type="caution">
    <text evidence="10">The sequence shown here is derived from an EMBL/GenBank/DDBJ whole genome shotgun (WGS) entry which is preliminary data.</text>
</comment>
<evidence type="ECO:0000256" key="6">
    <source>
        <dbReference type="ARBA" id="ARBA00022989"/>
    </source>
</evidence>
<dbReference type="InterPro" id="IPR007208">
    <property type="entry name" value="MrpF/PhaF-like"/>
</dbReference>
<dbReference type="PANTHER" id="PTHR34702">
    <property type="entry name" value="NA(+)/H(+) ANTIPORTER SUBUNIT F1"/>
    <property type="match status" value="1"/>
</dbReference>
<dbReference type="GO" id="GO:0015385">
    <property type="term" value="F:sodium:proton antiporter activity"/>
    <property type="evidence" value="ECO:0007669"/>
    <property type="project" value="TreeGrafter"/>
</dbReference>
<feature type="transmembrane region" description="Helical" evidence="9">
    <location>
        <begin position="12"/>
        <end position="32"/>
    </location>
</feature>
<keyword evidence="11" id="KW-1185">Reference proteome</keyword>
<evidence type="ECO:0000256" key="2">
    <source>
        <dbReference type="ARBA" id="ARBA00009212"/>
    </source>
</evidence>
<dbReference type="NCBIfam" id="NF009248">
    <property type="entry name" value="PRK12600.1"/>
    <property type="match status" value="1"/>
</dbReference>
<keyword evidence="8" id="KW-0050">Antiport</keyword>
<dbReference type="PIRSF" id="PIRSF028784">
    <property type="entry name" value="MrpF"/>
    <property type="match status" value="1"/>
</dbReference>
<keyword evidence="4 8" id="KW-1003">Cell membrane</keyword>
<dbReference type="GO" id="GO:0005886">
    <property type="term" value="C:plasma membrane"/>
    <property type="evidence" value="ECO:0007669"/>
    <property type="project" value="UniProtKB-SubCell"/>
</dbReference>
<evidence type="ECO:0000256" key="3">
    <source>
        <dbReference type="ARBA" id="ARBA00022448"/>
    </source>
</evidence>
<feature type="transmembrane region" description="Helical" evidence="9">
    <location>
        <begin position="73"/>
        <end position="92"/>
    </location>
</feature>
<keyword evidence="5 9" id="KW-0812">Transmembrane</keyword>
<evidence type="ECO:0000256" key="5">
    <source>
        <dbReference type="ARBA" id="ARBA00022692"/>
    </source>
</evidence>
<reference evidence="10" key="1">
    <citation type="submission" date="2022-06" db="EMBL/GenBank/DDBJ databases">
        <title>Aquibacillus sp. a new bacterium isolated from soil saline samples.</title>
        <authorList>
            <person name="Galisteo C."/>
            <person name="De La Haba R."/>
            <person name="Sanchez-Porro C."/>
            <person name="Ventosa A."/>
        </authorList>
    </citation>
    <scope>NUCLEOTIDE SEQUENCE</scope>
    <source>
        <strain evidence="10">3ASR75-11</strain>
    </source>
</reference>
<keyword evidence="6 9" id="KW-1133">Transmembrane helix</keyword>
<sequence length="103" mass="11144">MTNIMDFTQNMVEVVSIICIIAISISLVLLLYRVIKGPSNPDRAVALDAIGVNIMALAGLLAVLLVTTYFNDVILLIGILLFIGTIAIAKFLEKGVIIDHDMD</sequence>
<evidence type="ECO:0000256" key="7">
    <source>
        <dbReference type="ARBA" id="ARBA00023136"/>
    </source>
</evidence>
<dbReference type="Pfam" id="PF04066">
    <property type="entry name" value="MrpF_PhaF"/>
    <property type="match status" value="1"/>
</dbReference>
<protein>
    <submittedName>
        <fullName evidence="10">Na(+)/H(+) antiporter subunit F1</fullName>
    </submittedName>
</protein>
<feature type="transmembrane region" description="Helical" evidence="9">
    <location>
        <begin position="44"/>
        <end position="67"/>
    </location>
</feature>
<dbReference type="RefSeq" id="WP_272436697.1">
    <property type="nucleotide sequence ID" value="NZ_JAMQKB010000009.1"/>
</dbReference>
<comment type="subcellular location">
    <subcellularLocation>
        <location evidence="1 8">Cell membrane</location>
        <topology evidence="1 8">Multi-pass membrane protein</topology>
    </subcellularLocation>
</comment>
<keyword evidence="3 8" id="KW-0813">Transport</keyword>
<comment type="similarity">
    <text evidence="2 8">Belongs to the CPA3 antiporters (TC 2.A.63) subunit F family.</text>
</comment>
<evidence type="ECO:0000313" key="10">
    <source>
        <dbReference type="EMBL" id="MDC3424891.1"/>
    </source>
</evidence>
<gene>
    <name evidence="10" type="ORF">NC797_10255</name>
</gene>
<evidence type="ECO:0000256" key="4">
    <source>
        <dbReference type="ARBA" id="ARBA00022475"/>
    </source>
</evidence>
<dbReference type="Proteomes" id="UP001145050">
    <property type="component" value="Unassembled WGS sequence"/>
</dbReference>
<dbReference type="EMBL" id="JAMQKB010000009">
    <property type="protein sequence ID" value="MDC3424891.1"/>
    <property type="molecule type" value="Genomic_DNA"/>
</dbReference>
<dbReference type="AlphaFoldDB" id="A0A9X3WVL1"/>
<name>A0A9X3WVL1_9BACI</name>
<organism evidence="10 11">
    <name type="scientific">Terrihalobacillus insolitus</name>
    <dbReference type="NCBI Taxonomy" id="2950438"/>
    <lineage>
        <taxon>Bacteria</taxon>
        <taxon>Bacillati</taxon>
        <taxon>Bacillota</taxon>
        <taxon>Bacilli</taxon>
        <taxon>Bacillales</taxon>
        <taxon>Bacillaceae</taxon>
        <taxon>Terrihalobacillus</taxon>
    </lineage>
</organism>
<evidence type="ECO:0000256" key="9">
    <source>
        <dbReference type="SAM" id="Phobius"/>
    </source>
</evidence>
<dbReference type="PANTHER" id="PTHR34702:SF1">
    <property type="entry name" value="NA(+)_H(+) ANTIPORTER SUBUNIT F"/>
    <property type="match status" value="1"/>
</dbReference>
<evidence type="ECO:0000313" key="11">
    <source>
        <dbReference type="Proteomes" id="UP001145050"/>
    </source>
</evidence>
<proteinExistence type="inferred from homology"/>
<keyword evidence="8" id="KW-0406">Ion transport</keyword>
<keyword evidence="7 8" id="KW-0472">Membrane</keyword>
<evidence type="ECO:0000256" key="1">
    <source>
        <dbReference type="ARBA" id="ARBA00004651"/>
    </source>
</evidence>
<accession>A0A9X3WVL1</accession>